<feature type="compositionally biased region" description="Low complexity" evidence="1">
    <location>
        <begin position="110"/>
        <end position="130"/>
    </location>
</feature>
<evidence type="ECO:0000313" key="3">
    <source>
        <dbReference type="Proteomes" id="UP001218218"/>
    </source>
</evidence>
<feature type="compositionally biased region" description="Low complexity" evidence="1">
    <location>
        <begin position="300"/>
        <end position="349"/>
    </location>
</feature>
<proteinExistence type="predicted"/>
<dbReference type="AlphaFoldDB" id="A0AAD7AGE3"/>
<feature type="region of interest" description="Disordered" evidence="1">
    <location>
        <begin position="217"/>
        <end position="279"/>
    </location>
</feature>
<feature type="compositionally biased region" description="Basic residues" evidence="1">
    <location>
        <begin position="89"/>
        <end position="99"/>
    </location>
</feature>
<dbReference type="EMBL" id="JARIHO010000007">
    <property type="protein sequence ID" value="KAJ7358109.1"/>
    <property type="molecule type" value="Genomic_DNA"/>
</dbReference>
<comment type="caution">
    <text evidence="2">The sequence shown here is derived from an EMBL/GenBank/DDBJ whole genome shotgun (WGS) entry which is preliminary data.</text>
</comment>
<feature type="compositionally biased region" description="Acidic residues" evidence="1">
    <location>
        <begin position="14"/>
        <end position="26"/>
    </location>
</feature>
<dbReference type="Proteomes" id="UP001218218">
    <property type="component" value="Unassembled WGS sequence"/>
</dbReference>
<feature type="region of interest" description="Disordered" evidence="1">
    <location>
        <begin position="1"/>
        <end position="31"/>
    </location>
</feature>
<name>A0AAD7AGE3_9AGAR</name>
<feature type="compositionally biased region" description="Low complexity" evidence="1">
    <location>
        <begin position="147"/>
        <end position="172"/>
    </location>
</feature>
<feature type="region of interest" description="Disordered" evidence="1">
    <location>
        <begin position="54"/>
        <end position="193"/>
    </location>
</feature>
<feature type="compositionally biased region" description="Polar residues" evidence="1">
    <location>
        <begin position="1"/>
        <end position="13"/>
    </location>
</feature>
<feature type="region of interest" description="Disordered" evidence="1">
    <location>
        <begin position="300"/>
        <end position="423"/>
    </location>
</feature>
<evidence type="ECO:0000256" key="1">
    <source>
        <dbReference type="SAM" id="MobiDB-lite"/>
    </source>
</evidence>
<protein>
    <submittedName>
        <fullName evidence="2">Uncharacterized protein</fullName>
    </submittedName>
</protein>
<gene>
    <name evidence="2" type="ORF">DFH08DRAFT_953299</name>
</gene>
<keyword evidence="3" id="KW-1185">Reference proteome</keyword>
<feature type="compositionally biased region" description="Low complexity" evidence="1">
    <location>
        <begin position="409"/>
        <end position="419"/>
    </location>
</feature>
<reference evidence="2" key="1">
    <citation type="submission" date="2023-03" db="EMBL/GenBank/DDBJ databases">
        <title>Massive genome expansion in bonnet fungi (Mycena s.s.) driven by repeated elements and novel gene families across ecological guilds.</title>
        <authorList>
            <consortium name="Lawrence Berkeley National Laboratory"/>
            <person name="Harder C.B."/>
            <person name="Miyauchi S."/>
            <person name="Viragh M."/>
            <person name="Kuo A."/>
            <person name="Thoen E."/>
            <person name="Andreopoulos B."/>
            <person name="Lu D."/>
            <person name="Skrede I."/>
            <person name="Drula E."/>
            <person name="Henrissat B."/>
            <person name="Morin E."/>
            <person name="Kohler A."/>
            <person name="Barry K."/>
            <person name="LaButti K."/>
            <person name="Morin E."/>
            <person name="Salamov A."/>
            <person name="Lipzen A."/>
            <person name="Mereny Z."/>
            <person name="Hegedus B."/>
            <person name="Baldrian P."/>
            <person name="Stursova M."/>
            <person name="Weitz H."/>
            <person name="Taylor A."/>
            <person name="Grigoriev I.V."/>
            <person name="Nagy L.G."/>
            <person name="Martin F."/>
            <person name="Kauserud H."/>
        </authorList>
    </citation>
    <scope>NUCLEOTIDE SEQUENCE</scope>
    <source>
        <strain evidence="2">CBHHK002</strain>
    </source>
</reference>
<evidence type="ECO:0000313" key="2">
    <source>
        <dbReference type="EMBL" id="KAJ7358109.1"/>
    </source>
</evidence>
<organism evidence="2 3">
    <name type="scientific">Mycena albidolilacea</name>
    <dbReference type="NCBI Taxonomy" id="1033008"/>
    <lineage>
        <taxon>Eukaryota</taxon>
        <taxon>Fungi</taxon>
        <taxon>Dikarya</taxon>
        <taxon>Basidiomycota</taxon>
        <taxon>Agaricomycotina</taxon>
        <taxon>Agaricomycetes</taxon>
        <taxon>Agaricomycetidae</taxon>
        <taxon>Agaricales</taxon>
        <taxon>Marasmiineae</taxon>
        <taxon>Mycenaceae</taxon>
        <taxon>Mycena</taxon>
    </lineage>
</organism>
<accession>A0AAD7AGE3</accession>
<sequence>MNLAAQNTHSSAFDTDDSFEEDADTGQEDKVFTHRSAYFSADGVYDYLGGPDLEFGPTLEPWGRRGSTSTGTEIREIETEGAPSSPLRSRSKSRSKSRSRSYTPLPAILSSSPNGASGVGVSVSPGAASPRSPAGSLLSPPPRGHGSSQSPTSSSVSQGRSCSAMRTSSSSLSDRERSRSSHTSPLGSLSREYGGVHISADYGSGGYAYAGLVKRGREREPGEGRAPASVCGEGRDGVAGGGRLNVEFGVERGDGDAPMGGGERRADGGGVRNPQTPANSPVVHILRERLFVSPAHSIVSATSSSGSMASATPPGSQTTTPQPPKSAVSSSKSTLSPKKPTSPMSKSIPISPPRTQPVNGALPIEEEVPQYEYGSVPEETDEARPRPRTRPSCVGAPTKPAQSMAKSIPGSKPAAAGKPPVSPARATFQTSVAVPTAASAGPRMHARLRLSVGVIACGSSSITYRHWVWSVCSAAVRAAMRVPRLRFACHCYGA</sequence>